<dbReference type="AlphaFoldDB" id="A0A133NBQ2"/>
<dbReference type="RefSeq" id="WP_060794865.1">
    <property type="nucleotide sequence ID" value="NZ_KQ956174.1"/>
</dbReference>
<proteinExistence type="predicted"/>
<gene>
    <name evidence="1" type="ORF">HMPREF3222_00798</name>
</gene>
<dbReference type="EMBL" id="LRPU01000027">
    <property type="protein sequence ID" value="KXA13721.1"/>
    <property type="molecule type" value="Genomic_DNA"/>
</dbReference>
<sequence>MYELCKRQIEKGCKSEIKKKEMMSYLGCFMMTGQITPKQYMELSNMLDPVILSTSSIDNEMSPVDTEEENQ</sequence>
<evidence type="ECO:0000313" key="1">
    <source>
        <dbReference type="EMBL" id="KXA13721.1"/>
    </source>
</evidence>
<comment type="caution">
    <text evidence="1">The sequence shown here is derived from an EMBL/GenBank/DDBJ whole genome shotgun (WGS) entry which is preliminary data.</text>
</comment>
<reference evidence="1 2" key="1">
    <citation type="submission" date="2016-01" db="EMBL/GenBank/DDBJ databases">
        <authorList>
            <person name="Oliw E.H."/>
        </authorList>
    </citation>
    <scope>NUCLEOTIDE SEQUENCE [LARGE SCALE GENOMIC DNA]</scope>
    <source>
        <strain evidence="1 2">MJR7757A</strain>
    </source>
</reference>
<accession>A0A133NBQ2</accession>
<evidence type="ECO:0000313" key="2">
    <source>
        <dbReference type="Proteomes" id="UP000070646"/>
    </source>
</evidence>
<organism evidence="1 2">
    <name type="scientific">Clostridium perfringens</name>
    <dbReference type="NCBI Taxonomy" id="1502"/>
    <lineage>
        <taxon>Bacteria</taxon>
        <taxon>Bacillati</taxon>
        <taxon>Bacillota</taxon>
        <taxon>Clostridia</taxon>
        <taxon>Eubacteriales</taxon>
        <taxon>Clostridiaceae</taxon>
        <taxon>Clostridium</taxon>
    </lineage>
</organism>
<dbReference type="Proteomes" id="UP000070646">
    <property type="component" value="Unassembled WGS sequence"/>
</dbReference>
<dbReference type="PATRIC" id="fig|1502.174.peg.805"/>
<name>A0A133NBQ2_CLOPF</name>
<protein>
    <submittedName>
        <fullName evidence="1">Uncharacterized protein</fullName>
    </submittedName>
</protein>